<evidence type="ECO:0000256" key="4">
    <source>
        <dbReference type="ARBA" id="ARBA00023136"/>
    </source>
</evidence>
<keyword evidence="3 5" id="KW-1133">Transmembrane helix</keyword>
<dbReference type="InterPro" id="IPR047817">
    <property type="entry name" value="ABC2_TM_bact-type"/>
</dbReference>
<dbReference type="PROSITE" id="PS51012">
    <property type="entry name" value="ABC_TM2"/>
    <property type="match status" value="1"/>
</dbReference>
<feature type="domain" description="ABC transmembrane type-2" evidence="6">
    <location>
        <begin position="150"/>
        <end position="374"/>
    </location>
</feature>
<dbReference type="OrthoDB" id="1864035at2"/>
<dbReference type="InterPro" id="IPR052902">
    <property type="entry name" value="ABC-2_transporter"/>
</dbReference>
<dbReference type="EMBL" id="FQXM01000016">
    <property type="protein sequence ID" value="SHH84972.1"/>
    <property type="molecule type" value="Genomic_DNA"/>
</dbReference>
<keyword evidence="8" id="KW-1185">Reference proteome</keyword>
<dbReference type="PANTHER" id="PTHR43027">
    <property type="entry name" value="DOXORUBICIN RESISTANCE ABC TRANSPORTER PERMEASE PROTEIN DRRC-RELATED"/>
    <property type="match status" value="1"/>
</dbReference>
<evidence type="ECO:0000256" key="1">
    <source>
        <dbReference type="ARBA" id="ARBA00004141"/>
    </source>
</evidence>
<dbReference type="AlphaFoldDB" id="A0A1M5WBU5"/>
<dbReference type="GO" id="GO:0140359">
    <property type="term" value="F:ABC-type transporter activity"/>
    <property type="evidence" value="ECO:0007669"/>
    <property type="project" value="InterPro"/>
</dbReference>
<dbReference type="STRING" id="1121316.SAMN02745207_02807"/>
<keyword evidence="4 5" id="KW-0472">Membrane</keyword>
<dbReference type="GO" id="GO:0016020">
    <property type="term" value="C:membrane"/>
    <property type="evidence" value="ECO:0007669"/>
    <property type="project" value="UniProtKB-SubCell"/>
</dbReference>
<protein>
    <submittedName>
        <fullName evidence="7">ABC-2 type transport system permease protein</fullName>
    </submittedName>
</protein>
<proteinExistence type="predicted"/>
<dbReference type="Pfam" id="PF12698">
    <property type="entry name" value="ABC2_membrane_3"/>
    <property type="match status" value="1"/>
</dbReference>
<evidence type="ECO:0000256" key="3">
    <source>
        <dbReference type="ARBA" id="ARBA00022989"/>
    </source>
</evidence>
<evidence type="ECO:0000259" key="6">
    <source>
        <dbReference type="PROSITE" id="PS51012"/>
    </source>
</evidence>
<dbReference type="Proteomes" id="UP000184447">
    <property type="component" value="Unassembled WGS sequence"/>
</dbReference>
<evidence type="ECO:0000313" key="8">
    <source>
        <dbReference type="Proteomes" id="UP000184447"/>
    </source>
</evidence>
<dbReference type="PANTHER" id="PTHR43027:SF1">
    <property type="entry name" value="DOXORUBICIN RESISTANCE ABC TRANSPORTER PERMEASE PROTEIN DRRC-RELATED"/>
    <property type="match status" value="1"/>
</dbReference>
<accession>A0A1M5WBU5</accession>
<organism evidence="7 8">
    <name type="scientific">Clostridium grantii DSM 8605</name>
    <dbReference type="NCBI Taxonomy" id="1121316"/>
    <lineage>
        <taxon>Bacteria</taxon>
        <taxon>Bacillati</taxon>
        <taxon>Bacillota</taxon>
        <taxon>Clostridia</taxon>
        <taxon>Eubacteriales</taxon>
        <taxon>Clostridiaceae</taxon>
        <taxon>Clostridium</taxon>
    </lineage>
</organism>
<feature type="transmembrane region" description="Helical" evidence="5">
    <location>
        <begin position="294"/>
        <end position="313"/>
    </location>
</feature>
<feature type="transmembrane region" description="Helical" evidence="5">
    <location>
        <begin position="224"/>
        <end position="248"/>
    </location>
</feature>
<keyword evidence="2 5" id="KW-0812">Transmembrane</keyword>
<feature type="transmembrane region" description="Helical" evidence="5">
    <location>
        <begin position="20"/>
        <end position="39"/>
    </location>
</feature>
<feature type="transmembrane region" description="Helical" evidence="5">
    <location>
        <begin position="183"/>
        <end position="203"/>
    </location>
</feature>
<reference evidence="7 8" key="1">
    <citation type="submission" date="2016-11" db="EMBL/GenBank/DDBJ databases">
        <authorList>
            <person name="Jaros S."/>
            <person name="Januszkiewicz K."/>
            <person name="Wedrychowicz H."/>
        </authorList>
    </citation>
    <scope>NUCLEOTIDE SEQUENCE [LARGE SCALE GENOMIC DNA]</scope>
    <source>
        <strain evidence="7 8">DSM 8605</strain>
    </source>
</reference>
<evidence type="ECO:0000313" key="7">
    <source>
        <dbReference type="EMBL" id="SHH84972.1"/>
    </source>
</evidence>
<name>A0A1M5WBU5_9CLOT</name>
<evidence type="ECO:0000256" key="2">
    <source>
        <dbReference type="ARBA" id="ARBA00022692"/>
    </source>
</evidence>
<gene>
    <name evidence="7" type="ORF">SAMN02745207_02807</name>
</gene>
<dbReference type="InterPro" id="IPR013525">
    <property type="entry name" value="ABC2_TM"/>
</dbReference>
<evidence type="ECO:0000256" key="5">
    <source>
        <dbReference type="SAM" id="Phobius"/>
    </source>
</evidence>
<sequence length="376" mass="42097">MSILNIILKDVKIQFKQKRVLAIMIIFPIVLMVILGTVFNNDSNNGAIEDFNVAYEFIGEGPITEATQSMMEDLSSTEDIIFTKVENQSEAMKDIKSVKYACFIVVNEDLKEIKIYENERFNFEASIMETIMSTFVQRYNTIVEIVKVDPQLLANLPEDTISNKKFVGINSVEPTRTASALDYYGVTMLTLIILYSSMSGAYSTKSEKLKKTMDRMVIAPINKMNIFIGSTLGIVLSTIIQMIIVFSFSKYILKVYWGEHIIAVLLIILSLIIMSVSMGIASGYIFKNDSAMDAFLNLLIPVMAFLGGAYINITGINNKTFMLLSKLSPVKWVNSTIFNIVYNNNFSDFGITIGINIGIAILLMIISTISFNKEVS</sequence>
<feature type="transmembrane region" description="Helical" evidence="5">
    <location>
        <begin position="260"/>
        <end position="282"/>
    </location>
</feature>
<feature type="transmembrane region" description="Helical" evidence="5">
    <location>
        <begin position="349"/>
        <end position="371"/>
    </location>
</feature>
<dbReference type="RefSeq" id="WP_073339049.1">
    <property type="nucleotide sequence ID" value="NZ_FQXM01000016.1"/>
</dbReference>
<comment type="subcellular location">
    <subcellularLocation>
        <location evidence="1">Membrane</location>
        <topology evidence="1">Multi-pass membrane protein</topology>
    </subcellularLocation>
</comment>